<reference evidence="10" key="2">
    <citation type="journal article" date="2021" name="Microbiol. Resour. Announc.">
        <title>Complete Genome Sequence of Polycladomyces abyssicola JIR-001T, Isolated from Hemipelagic Sediment in Deep Seawater.</title>
        <authorList>
            <person name="Tsubouchi T."/>
            <person name="Kaneko Y."/>
        </authorList>
    </citation>
    <scope>NUCLEOTIDE SEQUENCE</scope>
    <source>
        <strain evidence="10">JIR-001</strain>
    </source>
</reference>
<comment type="similarity">
    <text evidence="1 7">Belongs to the thiolase-like superfamily. Thiolase family.</text>
</comment>
<dbReference type="Pfam" id="PF02803">
    <property type="entry name" value="Thiolase_C"/>
    <property type="match status" value="1"/>
</dbReference>
<dbReference type="PANTHER" id="PTHR18919:SF107">
    <property type="entry name" value="ACETYL-COA ACETYLTRANSFERASE, CYTOSOLIC"/>
    <property type="match status" value="1"/>
</dbReference>
<sequence length="393" mass="41231">MTTETVVLGGARTPFGKFGGALKEISAVELGGIAIRGALERAGIPGEAVEEVIMGMVLQGGAGQIPSRQAARHAGLPWDVQTETINKVCASGLRSATLADQVIRSGGAQVIVAGGMESMSNAPYIVPSGRWGQRMGDGKLVDLMIHDGLWCAFDDVHMIVHGSNVAAEYGVSREEQDRWALRSHERAIAAIESGKLGEEIVPVTVKTKKHEAVVETDESPRRDTSLEKLATLSPVYLKDGTITAGNAPGVNDGAAALVLSSADKARELGAEPLAKIVGHAAVAMEARYFPITPAHAIQKLLKQHDLKLDDIHLFEVNEAFAAVVLSNGKILGWDEEKVNVNGGAIALGHPIGASGARILLTLIHELRRRGGGWGVAAICSGSAQGDAVLVKVD</sequence>
<evidence type="ECO:0000256" key="1">
    <source>
        <dbReference type="ARBA" id="ARBA00010982"/>
    </source>
</evidence>
<dbReference type="CDD" id="cd00751">
    <property type="entry name" value="thiolase"/>
    <property type="match status" value="1"/>
</dbReference>
<dbReference type="RefSeq" id="WP_246512141.1">
    <property type="nucleotide sequence ID" value="NZ_AP024601.1"/>
</dbReference>
<dbReference type="NCBIfam" id="NF006086">
    <property type="entry name" value="PRK08235.1"/>
    <property type="match status" value="1"/>
</dbReference>
<evidence type="ECO:0000256" key="2">
    <source>
        <dbReference type="ARBA" id="ARBA00012705"/>
    </source>
</evidence>
<dbReference type="EMBL" id="AP024601">
    <property type="protein sequence ID" value="BCU83302.1"/>
    <property type="molecule type" value="Genomic_DNA"/>
</dbReference>
<dbReference type="Gene3D" id="3.40.47.10">
    <property type="match status" value="2"/>
</dbReference>
<feature type="domain" description="Thiolase N-terminal" evidence="8">
    <location>
        <begin position="6"/>
        <end position="262"/>
    </location>
</feature>
<dbReference type="PANTHER" id="PTHR18919">
    <property type="entry name" value="ACETYL-COA C-ACYLTRANSFERASE"/>
    <property type="match status" value="1"/>
</dbReference>
<gene>
    <name evidence="10" type="primary">mmgA</name>
    <name evidence="10" type="ORF">JIR001_30850</name>
</gene>
<dbReference type="GO" id="GO:0003985">
    <property type="term" value="F:acetyl-CoA C-acetyltransferase activity"/>
    <property type="evidence" value="ECO:0007669"/>
    <property type="project" value="UniProtKB-EC"/>
</dbReference>
<evidence type="ECO:0000256" key="7">
    <source>
        <dbReference type="RuleBase" id="RU003557"/>
    </source>
</evidence>
<dbReference type="SUPFAM" id="SSF53901">
    <property type="entry name" value="Thiolase-like"/>
    <property type="match status" value="2"/>
</dbReference>
<dbReference type="PIRSF" id="PIRSF000429">
    <property type="entry name" value="Ac-CoA_Ac_transf"/>
    <property type="match status" value="1"/>
</dbReference>
<evidence type="ECO:0000256" key="4">
    <source>
        <dbReference type="ARBA" id="ARBA00023315"/>
    </source>
</evidence>
<keyword evidence="4 7" id="KW-0012">Acyltransferase</keyword>
<dbReference type="Proteomes" id="UP000677436">
    <property type="component" value="Chromosome"/>
</dbReference>
<evidence type="ECO:0000256" key="3">
    <source>
        <dbReference type="ARBA" id="ARBA00022679"/>
    </source>
</evidence>
<protein>
    <recommendedName>
        <fullName evidence="2">acetyl-CoA C-acetyltransferase</fullName>
        <ecNumber evidence="2">2.3.1.9</ecNumber>
    </recommendedName>
    <alternativeName>
        <fullName evidence="5">Acetoacetyl-CoA thiolase</fullName>
    </alternativeName>
</protein>
<reference evidence="10" key="1">
    <citation type="journal article" date="2013" name="Int. J. Syst. Evol. Microbiol.">
        <title>Polycladomyces abyssicola gen. nov., sp. nov., a thermophilic filamentous bacterium isolated from hemipelagic sediment.</title>
        <authorList>
            <person name="Tsubouchi T."/>
            <person name="Shimane Y."/>
            <person name="Mori K."/>
            <person name="Usui K."/>
            <person name="Hiraki T."/>
            <person name="Tame A."/>
            <person name="Uematsu K."/>
            <person name="Maruyama T."/>
            <person name="Hatada Y."/>
        </authorList>
    </citation>
    <scope>NUCLEOTIDE SEQUENCE</scope>
    <source>
        <strain evidence="10">JIR-001</strain>
    </source>
</reference>
<dbReference type="PROSITE" id="PS00737">
    <property type="entry name" value="THIOLASE_2"/>
    <property type="match status" value="1"/>
</dbReference>
<evidence type="ECO:0000259" key="9">
    <source>
        <dbReference type="Pfam" id="PF02803"/>
    </source>
</evidence>
<keyword evidence="3 7" id="KW-0808">Transferase</keyword>
<dbReference type="AlphaFoldDB" id="A0A8D5UKA2"/>
<dbReference type="InterPro" id="IPR020610">
    <property type="entry name" value="Thiolase_AS"/>
</dbReference>
<evidence type="ECO:0000313" key="11">
    <source>
        <dbReference type="Proteomes" id="UP000677436"/>
    </source>
</evidence>
<evidence type="ECO:0000259" key="8">
    <source>
        <dbReference type="Pfam" id="PF00108"/>
    </source>
</evidence>
<feature type="domain" description="Thiolase C-terminal" evidence="9">
    <location>
        <begin position="271"/>
        <end position="391"/>
    </location>
</feature>
<dbReference type="InterPro" id="IPR020616">
    <property type="entry name" value="Thiolase_N"/>
</dbReference>
<dbReference type="Pfam" id="PF00108">
    <property type="entry name" value="Thiolase_N"/>
    <property type="match status" value="1"/>
</dbReference>
<dbReference type="InterPro" id="IPR020613">
    <property type="entry name" value="Thiolase_CS"/>
</dbReference>
<accession>A0A8D5UKA2</accession>
<feature type="active site" description="Acyl-thioester intermediate" evidence="6">
    <location>
        <position position="89"/>
    </location>
</feature>
<proteinExistence type="inferred from homology"/>
<name>A0A8D5UKA2_9BACL</name>
<dbReference type="PROSITE" id="PS00099">
    <property type="entry name" value="THIOLASE_3"/>
    <property type="match status" value="1"/>
</dbReference>
<evidence type="ECO:0000313" key="10">
    <source>
        <dbReference type="EMBL" id="BCU83302.1"/>
    </source>
</evidence>
<keyword evidence="11" id="KW-1185">Reference proteome</keyword>
<organism evidence="10 11">
    <name type="scientific">Polycladomyces abyssicola</name>
    <dbReference type="NCBI Taxonomy" id="1125966"/>
    <lineage>
        <taxon>Bacteria</taxon>
        <taxon>Bacillati</taxon>
        <taxon>Bacillota</taxon>
        <taxon>Bacilli</taxon>
        <taxon>Bacillales</taxon>
        <taxon>Thermoactinomycetaceae</taxon>
        <taxon>Polycladomyces</taxon>
    </lineage>
</organism>
<dbReference type="KEGG" id="pabs:JIR001_30850"/>
<feature type="active site" description="Proton acceptor" evidence="6">
    <location>
        <position position="379"/>
    </location>
</feature>
<dbReference type="EC" id="2.3.1.9" evidence="2"/>
<dbReference type="InterPro" id="IPR020617">
    <property type="entry name" value="Thiolase_C"/>
</dbReference>
<dbReference type="FunFam" id="3.40.47.10:FF:000010">
    <property type="entry name" value="Acetyl-CoA acetyltransferase (Thiolase)"/>
    <property type="match status" value="1"/>
</dbReference>
<feature type="active site" description="Proton acceptor" evidence="6">
    <location>
        <position position="349"/>
    </location>
</feature>
<dbReference type="InterPro" id="IPR016039">
    <property type="entry name" value="Thiolase-like"/>
</dbReference>
<dbReference type="InterPro" id="IPR002155">
    <property type="entry name" value="Thiolase"/>
</dbReference>
<dbReference type="NCBIfam" id="TIGR01930">
    <property type="entry name" value="AcCoA-C-Actrans"/>
    <property type="match status" value="1"/>
</dbReference>
<evidence type="ECO:0000256" key="6">
    <source>
        <dbReference type="PIRSR" id="PIRSR000429-1"/>
    </source>
</evidence>
<evidence type="ECO:0000256" key="5">
    <source>
        <dbReference type="ARBA" id="ARBA00030755"/>
    </source>
</evidence>